<dbReference type="AlphaFoldDB" id="A0A1V6Q8K1"/>
<comment type="caution">
    <text evidence="1">The sequence shown here is derived from an EMBL/GenBank/DDBJ whole genome shotgun (WGS) entry which is preliminary data.</text>
</comment>
<organism evidence="1 2">
    <name type="scientific">Penicillium solitum</name>
    <dbReference type="NCBI Taxonomy" id="60172"/>
    <lineage>
        <taxon>Eukaryota</taxon>
        <taxon>Fungi</taxon>
        <taxon>Dikarya</taxon>
        <taxon>Ascomycota</taxon>
        <taxon>Pezizomycotina</taxon>
        <taxon>Eurotiomycetes</taxon>
        <taxon>Eurotiomycetidae</taxon>
        <taxon>Eurotiales</taxon>
        <taxon>Aspergillaceae</taxon>
        <taxon>Penicillium</taxon>
    </lineage>
</organism>
<sequence>MIDPAGSGPGITLKLCVAILREKRLRDDLPVNIFARLPSRREIIQHTKAASYIISQQDLTE</sequence>
<evidence type="ECO:0000313" key="1">
    <source>
        <dbReference type="EMBL" id="OQD85544.1"/>
    </source>
</evidence>
<accession>A0A1V6Q8K1</accession>
<dbReference type="Proteomes" id="UP000191612">
    <property type="component" value="Unassembled WGS sequence"/>
</dbReference>
<reference evidence="2" key="1">
    <citation type="journal article" date="2017" name="Nat. Microbiol.">
        <title>Global analysis of biosynthetic gene clusters reveals vast potential of secondary metabolite production in Penicillium species.</title>
        <authorList>
            <person name="Nielsen J.C."/>
            <person name="Grijseels S."/>
            <person name="Prigent S."/>
            <person name="Ji B."/>
            <person name="Dainat J."/>
            <person name="Nielsen K.F."/>
            <person name="Frisvad J.C."/>
            <person name="Workman M."/>
            <person name="Nielsen J."/>
        </authorList>
    </citation>
    <scope>NUCLEOTIDE SEQUENCE [LARGE SCALE GENOMIC DNA]</scope>
    <source>
        <strain evidence="2">IBT 29525</strain>
    </source>
</reference>
<keyword evidence="2" id="KW-1185">Reference proteome</keyword>
<dbReference type="EMBL" id="MDYO01000100">
    <property type="protein sequence ID" value="OQD85544.1"/>
    <property type="molecule type" value="Genomic_DNA"/>
</dbReference>
<name>A0A1V6Q8K1_9EURO</name>
<protein>
    <submittedName>
        <fullName evidence="1">Uncharacterized protein</fullName>
    </submittedName>
</protein>
<proteinExistence type="predicted"/>
<evidence type="ECO:0000313" key="2">
    <source>
        <dbReference type="Proteomes" id="UP000191612"/>
    </source>
</evidence>
<gene>
    <name evidence="1" type="ORF">PENSOL_c100G00993</name>
</gene>